<protein>
    <recommendedName>
        <fullName evidence="3">NodB homology domain-containing protein</fullName>
    </recommendedName>
</protein>
<reference evidence="4 5" key="1">
    <citation type="submission" date="2020-11" db="EMBL/GenBank/DDBJ databases">
        <authorList>
            <person name="Peeters C."/>
        </authorList>
    </citation>
    <scope>NUCLEOTIDE SEQUENCE [LARGE SCALE GENOMIC DNA]</scope>
    <source>
        <strain evidence="4 5">LMG 8286</strain>
    </source>
</reference>
<dbReference type="RefSeq" id="WP_230056103.1">
    <property type="nucleotide sequence ID" value="NZ_CAJHOE010000001.1"/>
</dbReference>
<dbReference type="Pfam" id="PF01522">
    <property type="entry name" value="Polysacc_deac_1"/>
    <property type="match status" value="1"/>
</dbReference>
<dbReference type="InterPro" id="IPR011330">
    <property type="entry name" value="Glyco_hydro/deAcase_b/a-brl"/>
</dbReference>
<name>A0ABM8Q111_9BACT</name>
<dbReference type="InterPro" id="IPR002509">
    <property type="entry name" value="NODB_dom"/>
</dbReference>
<dbReference type="InterPro" id="IPR051398">
    <property type="entry name" value="Polysacch_Deacetylase"/>
</dbReference>
<comment type="caution">
    <text evidence="4">The sequence shown here is derived from an EMBL/GenBank/DDBJ whole genome shotgun (WGS) entry which is preliminary data.</text>
</comment>
<evidence type="ECO:0000259" key="3">
    <source>
        <dbReference type="PROSITE" id="PS51677"/>
    </source>
</evidence>
<keyword evidence="2" id="KW-0732">Signal</keyword>
<dbReference type="EMBL" id="CAJHOE010000001">
    <property type="protein sequence ID" value="CAD7286473.1"/>
    <property type="molecule type" value="Genomic_DNA"/>
</dbReference>
<dbReference type="Gene3D" id="3.20.20.370">
    <property type="entry name" value="Glycoside hydrolase/deacetylase"/>
    <property type="match status" value="1"/>
</dbReference>
<gene>
    <name evidence="4" type="ORF">LMG8286_00306</name>
</gene>
<evidence type="ECO:0000256" key="2">
    <source>
        <dbReference type="ARBA" id="ARBA00022729"/>
    </source>
</evidence>
<dbReference type="SUPFAM" id="SSF88713">
    <property type="entry name" value="Glycoside hydrolase/deacetylase"/>
    <property type="match status" value="1"/>
</dbReference>
<feature type="domain" description="NodB homology" evidence="3">
    <location>
        <begin position="45"/>
        <end position="241"/>
    </location>
</feature>
<accession>A0ABM8Q111</accession>
<sequence>MLISIMYHHLNSDRCSNDAEIFEQHLKHIKQNFTTIFAGESVQGKCVHITFDDAYADFYLLVFPLLKKYNLKATLAVPSKFILDDTQTPSNERLSFEHNDLFENFKKATFCTYKELKEMIDSGLVQIASHSHSHVVLTNDGVDLDSEIRGSKEILENKLGIRVDSLFFPYGKYNDEVLKFTKKHYKYAFRIGNAIQADFNGINGVIYRINGDALSSPDAIFKPLSMLKYRLKAFIKRILKK</sequence>
<evidence type="ECO:0000256" key="1">
    <source>
        <dbReference type="ARBA" id="ARBA00004613"/>
    </source>
</evidence>
<proteinExistence type="predicted"/>
<dbReference type="PANTHER" id="PTHR34216">
    <property type="match status" value="1"/>
</dbReference>
<comment type="subcellular location">
    <subcellularLocation>
        <location evidence="1">Secreted</location>
    </subcellularLocation>
</comment>
<dbReference type="CDD" id="cd10918">
    <property type="entry name" value="CE4_NodB_like_5s_6s"/>
    <property type="match status" value="1"/>
</dbReference>
<organism evidence="4 5">
    <name type="scientific">Campylobacter suis</name>
    <dbReference type="NCBI Taxonomy" id="2790657"/>
    <lineage>
        <taxon>Bacteria</taxon>
        <taxon>Pseudomonadati</taxon>
        <taxon>Campylobacterota</taxon>
        <taxon>Epsilonproteobacteria</taxon>
        <taxon>Campylobacterales</taxon>
        <taxon>Campylobacteraceae</taxon>
        <taxon>Campylobacter</taxon>
    </lineage>
</organism>
<keyword evidence="5" id="KW-1185">Reference proteome</keyword>
<dbReference type="PANTHER" id="PTHR34216:SF3">
    <property type="entry name" value="POLY-BETA-1,6-N-ACETYL-D-GLUCOSAMINE N-DEACETYLASE"/>
    <property type="match status" value="1"/>
</dbReference>
<evidence type="ECO:0000313" key="5">
    <source>
        <dbReference type="Proteomes" id="UP000789359"/>
    </source>
</evidence>
<dbReference type="PROSITE" id="PS51677">
    <property type="entry name" value="NODB"/>
    <property type="match status" value="1"/>
</dbReference>
<evidence type="ECO:0000313" key="4">
    <source>
        <dbReference type="EMBL" id="CAD7286473.1"/>
    </source>
</evidence>
<dbReference type="Proteomes" id="UP000789359">
    <property type="component" value="Unassembled WGS sequence"/>
</dbReference>